<keyword evidence="1" id="KW-0812">Transmembrane</keyword>
<dbReference type="EMBL" id="LGRX02000430">
    <property type="protein sequence ID" value="KAK3288603.1"/>
    <property type="molecule type" value="Genomic_DNA"/>
</dbReference>
<sequence>PSSDDIVDEAWFYPVVLVGSAGAAVGIVGVTMYAHGHLGQVLPEEKSLAVVSDDAAVHPGDGDPGSPGIVLALPDVKGEVQGLPAPPSWIPTISTHSEHSAIVTPMFVIQELD</sequence>
<feature type="non-terminal residue" evidence="2">
    <location>
        <position position="1"/>
    </location>
</feature>
<evidence type="ECO:0000313" key="3">
    <source>
        <dbReference type="Proteomes" id="UP001190700"/>
    </source>
</evidence>
<protein>
    <submittedName>
        <fullName evidence="2">Uncharacterized protein</fullName>
    </submittedName>
</protein>
<dbReference type="Proteomes" id="UP001190700">
    <property type="component" value="Unassembled WGS sequence"/>
</dbReference>
<feature type="transmembrane region" description="Helical" evidence="1">
    <location>
        <begin position="12"/>
        <end position="34"/>
    </location>
</feature>
<name>A0AAE0LKK2_9CHLO</name>
<organism evidence="2 3">
    <name type="scientific">Cymbomonas tetramitiformis</name>
    <dbReference type="NCBI Taxonomy" id="36881"/>
    <lineage>
        <taxon>Eukaryota</taxon>
        <taxon>Viridiplantae</taxon>
        <taxon>Chlorophyta</taxon>
        <taxon>Pyramimonadophyceae</taxon>
        <taxon>Pyramimonadales</taxon>
        <taxon>Pyramimonadaceae</taxon>
        <taxon>Cymbomonas</taxon>
    </lineage>
</organism>
<keyword evidence="1" id="KW-0472">Membrane</keyword>
<dbReference type="AlphaFoldDB" id="A0AAE0LKK2"/>
<proteinExistence type="predicted"/>
<evidence type="ECO:0000313" key="2">
    <source>
        <dbReference type="EMBL" id="KAK3288603.1"/>
    </source>
</evidence>
<keyword evidence="3" id="KW-1185">Reference proteome</keyword>
<reference evidence="2 3" key="1">
    <citation type="journal article" date="2015" name="Genome Biol. Evol.">
        <title>Comparative Genomics of a Bacterivorous Green Alga Reveals Evolutionary Causalities and Consequences of Phago-Mixotrophic Mode of Nutrition.</title>
        <authorList>
            <person name="Burns J.A."/>
            <person name="Paasch A."/>
            <person name="Narechania A."/>
            <person name="Kim E."/>
        </authorList>
    </citation>
    <scope>NUCLEOTIDE SEQUENCE [LARGE SCALE GENOMIC DNA]</scope>
    <source>
        <strain evidence="2 3">PLY_AMNH</strain>
    </source>
</reference>
<accession>A0AAE0LKK2</accession>
<gene>
    <name evidence="2" type="ORF">CYMTET_3927</name>
</gene>
<keyword evidence="1" id="KW-1133">Transmembrane helix</keyword>
<comment type="caution">
    <text evidence="2">The sequence shown here is derived from an EMBL/GenBank/DDBJ whole genome shotgun (WGS) entry which is preliminary data.</text>
</comment>
<evidence type="ECO:0000256" key="1">
    <source>
        <dbReference type="SAM" id="Phobius"/>
    </source>
</evidence>